<evidence type="ECO:0000313" key="2">
    <source>
        <dbReference type="Proteomes" id="UP000070409"/>
    </source>
</evidence>
<evidence type="ECO:0000313" key="1">
    <source>
        <dbReference type="EMBL" id="KXP01629.1"/>
    </source>
</evidence>
<dbReference type="InterPro" id="IPR036388">
    <property type="entry name" value="WH-like_DNA-bd_sf"/>
</dbReference>
<accession>A0A137ZTY5</accession>
<dbReference type="EMBL" id="LSRE01000001">
    <property type="protein sequence ID" value="KXP01629.1"/>
    <property type="molecule type" value="Genomic_DNA"/>
</dbReference>
<dbReference type="CDD" id="cd00090">
    <property type="entry name" value="HTH_ARSR"/>
    <property type="match status" value="1"/>
</dbReference>
<organism evidence="1 2">
    <name type="scientific">Tsukamurella pseudospumae</name>
    <dbReference type="NCBI Taxonomy" id="239498"/>
    <lineage>
        <taxon>Bacteria</taxon>
        <taxon>Bacillati</taxon>
        <taxon>Actinomycetota</taxon>
        <taxon>Actinomycetes</taxon>
        <taxon>Mycobacteriales</taxon>
        <taxon>Tsukamurellaceae</taxon>
        <taxon>Tsukamurella</taxon>
    </lineage>
</organism>
<dbReference type="SUPFAM" id="SSF46785">
    <property type="entry name" value="Winged helix' DNA-binding domain"/>
    <property type="match status" value="1"/>
</dbReference>
<dbReference type="Proteomes" id="UP000070409">
    <property type="component" value="Unassembled WGS sequence"/>
</dbReference>
<proteinExistence type="predicted"/>
<protein>
    <submittedName>
        <fullName evidence="1">Transcriptional regulator</fullName>
    </submittedName>
</protein>
<name>A0A137ZTY5_9ACTN</name>
<dbReference type="InterPro" id="IPR011991">
    <property type="entry name" value="ArsR-like_HTH"/>
</dbReference>
<reference evidence="1 2" key="1">
    <citation type="submission" date="2016-02" db="EMBL/GenBank/DDBJ databases">
        <authorList>
            <person name="Teng J.L."/>
            <person name="Tang Y."/>
            <person name="Huang Y."/>
            <person name="Guo F."/>
            <person name="Wei W."/>
            <person name="Chen J.H."/>
            <person name="Wong S.Y."/>
            <person name="Lau S.K."/>
            <person name="Woo P.C."/>
        </authorList>
    </citation>
    <scope>NUCLEOTIDE SEQUENCE [LARGE SCALE GENOMIC DNA]</scope>
    <source>
        <strain evidence="1 2">JCM 13375</strain>
    </source>
</reference>
<dbReference type="Pfam" id="PF12840">
    <property type="entry name" value="HTH_20"/>
    <property type="match status" value="1"/>
</dbReference>
<dbReference type="Gene3D" id="1.10.10.10">
    <property type="entry name" value="Winged helix-like DNA-binding domain superfamily/Winged helix DNA-binding domain"/>
    <property type="match status" value="1"/>
</dbReference>
<sequence>MREKVLRHVRAADEAQTVAEIAGATDVPSTTVRFHLHALAEDGLVEASPAPSDGPGRPSMLYRARPAMDPSGPRDFALLAHLLVDVLESVPDATERARRSGHVWGAERARSSTDALADLVGLLDEAGFAPERRAEGIRLNRCPFLEVARRRPGVTCAVHRGMIEGVLGAHDADLELLDLESFLAGDHCLATIRPLPPRR</sequence>
<comment type="caution">
    <text evidence="1">The sequence shown here is derived from an EMBL/GenBank/DDBJ whole genome shotgun (WGS) entry which is preliminary data.</text>
</comment>
<dbReference type="InterPro" id="IPR036390">
    <property type="entry name" value="WH_DNA-bd_sf"/>
</dbReference>
<keyword evidence="2" id="KW-1185">Reference proteome</keyword>
<gene>
    <name evidence="1" type="ORF">AXK61_00795</name>
</gene>